<protein>
    <submittedName>
        <fullName evidence="1">Uncharacterized protein</fullName>
    </submittedName>
</protein>
<sequence>MDAVDTEFNRIHYTNGNDRLYLVGFQSYDFNDVLAHEGEI</sequence>
<dbReference type="GeneID" id="65113136"/>
<dbReference type="Proteomes" id="UP000246321">
    <property type="component" value="Segment"/>
</dbReference>
<reference evidence="1 2" key="1">
    <citation type="submission" date="2018-04" db="EMBL/GenBank/DDBJ databases">
        <title>Complete genome sequences of new Aeromonas and Pseudomonas phages promising in phage therapy dedicated to aquaculture.</title>
        <authorList>
            <person name="Kolsut J."/>
            <person name="Wojcik E."/>
            <person name="Wojtasik A."/>
            <person name="Dastych J."/>
        </authorList>
    </citation>
    <scope>NUCLEOTIDE SEQUENCE [LARGE SCALE GENOMIC DNA]</scope>
</reference>
<dbReference type="EMBL" id="MH179476">
    <property type="protein sequence ID" value="AWH14764.1"/>
    <property type="molecule type" value="Genomic_DNA"/>
</dbReference>
<accession>A0A2S1PDX2</accession>
<dbReference type="RefSeq" id="YP_010095500.1">
    <property type="nucleotide sequence ID" value="NC_055746.1"/>
</dbReference>
<proteinExistence type="predicted"/>
<name>A0A2S1PDX2_9CAUD</name>
<evidence type="ECO:0000313" key="2">
    <source>
        <dbReference type="Proteomes" id="UP000246321"/>
    </source>
</evidence>
<evidence type="ECO:0000313" key="1">
    <source>
        <dbReference type="EMBL" id="AWH14764.1"/>
    </source>
</evidence>
<dbReference type="KEGG" id="vg:65113136"/>
<organism evidence="1 2">
    <name type="scientific">Aeromonas phage 50AhydR13PP</name>
    <dbReference type="NCBI Taxonomy" id="2163978"/>
    <lineage>
        <taxon>Viruses</taxon>
        <taxon>Duplodnaviria</taxon>
        <taxon>Heunggongvirae</taxon>
        <taxon>Uroviricota</taxon>
        <taxon>Caudoviricetes</taxon>
        <taxon>Pantevenvirales</taxon>
        <taxon>Straboviridae</taxon>
        <taxon>Tulanevirus</taxon>
        <taxon>Tulanevirus 50ahydr13pp</taxon>
    </lineage>
</organism>
<keyword evidence="2" id="KW-1185">Reference proteome</keyword>